<proteinExistence type="predicted"/>
<evidence type="ECO:0000313" key="4">
    <source>
        <dbReference type="Proteomes" id="UP000601361"/>
    </source>
</evidence>
<reference evidence="4" key="1">
    <citation type="journal article" date="2019" name="Int. J. Syst. Evol. Microbiol.">
        <title>The Global Catalogue of Microorganisms (GCM) 10K type strain sequencing project: providing services to taxonomists for standard genome sequencing and annotation.</title>
        <authorList>
            <consortium name="The Broad Institute Genomics Platform"/>
            <consortium name="The Broad Institute Genome Sequencing Center for Infectious Disease"/>
            <person name="Wu L."/>
            <person name="Ma J."/>
        </authorList>
    </citation>
    <scope>NUCLEOTIDE SEQUENCE [LARGE SCALE GENOMIC DNA]</scope>
    <source>
        <strain evidence="4">CGMCC 1.12990</strain>
    </source>
</reference>
<feature type="domain" description="SWIM-type" evidence="2">
    <location>
        <begin position="52"/>
        <end position="85"/>
    </location>
</feature>
<dbReference type="RefSeq" id="WP_188558433.1">
    <property type="nucleotide sequence ID" value="NZ_BMGS01000007.1"/>
</dbReference>
<name>A0ABQ1WXY3_9BACT</name>
<keyword evidence="1" id="KW-0862">Zinc</keyword>
<sequence length="489" mass="52865">MTWTEAQARALITDPGTLKRGQELAAPAKWSNLGQTETAAWGECKGSGSTPYQTGIDLREPAFKCSCPSRVFPCKHGAGLLLLLARQPQLLSGPTPPPWLAEWLTKRQQTTGKQHAKSASPDADLSALTELAKPATAGAASEPELARQKREAQRLARMQRGAEELETWLLDLVRAGLAATESQPLSFWENQVARLVDNQLPGLATTIRELPTLRHQGPNWPERMLARLGELYLLVRTVPRLEQLPATTRQEVVQQLGVSIKKEEVIATQPGVVDTWFVLSQITTEEERLTVRRTWLQGQETGRFALAVEFSFGGQAFTTPLIPAGRYTGSLSFYPGLLPLRAVPGELTFSGTYTLAPLGGIGPAQLLDDYATALARQPWLRELPVLLAGAVPHQTTGGTWVLHFPAQGSTPTNLGAAEPATAAAAPATSLDQPSGTDLVLPLLCDELTGWQLRALSGGHPLTVFGEWTGEALRPLAFWPAPLPVLTPAR</sequence>
<keyword evidence="1" id="KW-0863">Zinc-finger</keyword>
<dbReference type="EMBL" id="BMGS01000007">
    <property type="protein sequence ID" value="GGG49943.1"/>
    <property type="molecule type" value="Genomic_DNA"/>
</dbReference>
<evidence type="ECO:0000313" key="3">
    <source>
        <dbReference type="EMBL" id="GGG49943.1"/>
    </source>
</evidence>
<evidence type="ECO:0000256" key="1">
    <source>
        <dbReference type="PROSITE-ProRule" id="PRU00325"/>
    </source>
</evidence>
<keyword evidence="1" id="KW-0479">Metal-binding</keyword>
<protein>
    <recommendedName>
        <fullName evidence="2">SWIM-type domain-containing protein</fullName>
    </recommendedName>
</protein>
<keyword evidence="4" id="KW-1185">Reference proteome</keyword>
<accession>A0ABQ1WXY3</accession>
<organism evidence="3 4">
    <name type="scientific">Hymenobacter glacieicola</name>
    <dbReference type="NCBI Taxonomy" id="1562124"/>
    <lineage>
        <taxon>Bacteria</taxon>
        <taxon>Pseudomonadati</taxon>
        <taxon>Bacteroidota</taxon>
        <taxon>Cytophagia</taxon>
        <taxon>Cytophagales</taxon>
        <taxon>Hymenobacteraceae</taxon>
        <taxon>Hymenobacter</taxon>
    </lineage>
</organism>
<evidence type="ECO:0000259" key="2">
    <source>
        <dbReference type="PROSITE" id="PS50966"/>
    </source>
</evidence>
<comment type="caution">
    <text evidence="3">The sequence shown here is derived from an EMBL/GenBank/DDBJ whole genome shotgun (WGS) entry which is preliminary data.</text>
</comment>
<gene>
    <name evidence="3" type="ORF">GCM10011378_27540</name>
</gene>
<dbReference type="PROSITE" id="PS50966">
    <property type="entry name" value="ZF_SWIM"/>
    <property type="match status" value="1"/>
</dbReference>
<dbReference type="Proteomes" id="UP000601361">
    <property type="component" value="Unassembled WGS sequence"/>
</dbReference>
<dbReference type="InterPro" id="IPR007527">
    <property type="entry name" value="Znf_SWIM"/>
</dbReference>